<dbReference type="InterPro" id="IPR051681">
    <property type="entry name" value="Ser/Thr_Kinases-Pseudokinases"/>
</dbReference>
<dbReference type="SMART" id="SM00220">
    <property type="entry name" value="S_TKc"/>
    <property type="match status" value="1"/>
</dbReference>
<dbReference type="PANTHER" id="PTHR44329">
    <property type="entry name" value="SERINE/THREONINE-PROTEIN KINASE TNNI3K-RELATED"/>
    <property type="match status" value="1"/>
</dbReference>
<proteinExistence type="predicted"/>
<organism evidence="5 6">
    <name type="scientific">Acrasis kona</name>
    <dbReference type="NCBI Taxonomy" id="1008807"/>
    <lineage>
        <taxon>Eukaryota</taxon>
        <taxon>Discoba</taxon>
        <taxon>Heterolobosea</taxon>
        <taxon>Tetramitia</taxon>
        <taxon>Eutetramitia</taxon>
        <taxon>Acrasidae</taxon>
        <taxon>Acrasis</taxon>
    </lineage>
</organism>
<dbReference type="GO" id="GO:0004674">
    <property type="term" value="F:protein serine/threonine kinase activity"/>
    <property type="evidence" value="ECO:0007669"/>
    <property type="project" value="TreeGrafter"/>
</dbReference>
<dbReference type="Proteomes" id="UP001431209">
    <property type="component" value="Unassembled WGS sequence"/>
</dbReference>
<feature type="transmembrane region" description="Helical" evidence="3">
    <location>
        <begin position="279"/>
        <end position="298"/>
    </location>
</feature>
<keyword evidence="2" id="KW-0067">ATP-binding</keyword>
<evidence type="ECO:0000256" key="1">
    <source>
        <dbReference type="ARBA" id="ARBA00022741"/>
    </source>
</evidence>
<feature type="domain" description="Protein kinase" evidence="4">
    <location>
        <begin position="394"/>
        <end position="660"/>
    </location>
</feature>
<dbReference type="Gene3D" id="3.30.200.20">
    <property type="entry name" value="Phosphorylase Kinase, domain 1"/>
    <property type="match status" value="1"/>
</dbReference>
<feature type="transmembrane region" description="Helical" evidence="3">
    <location>
        <begin position="12"/>
        <end position="38"/>
    </location>
</feature>
<dbReference type="InterPro" id="IPR008271">
    <property type="entry name" value="Ser/Thr_kinase_AS"/>
</dbReference>
<dbReference type="CDD" id="cd13999">
    <property type="entry name" value="STKc_MAP3K-like"/>
    <property type="match status" value="1"/>
</dbReference>
<name>A0AAW2ZKB7_9EUKA</name>
<accession>A0AAW2ZKB7</accession>
<dbReference type="Pfam" id="PF07714">
    <property type="entry name" value="PK_Tyr_Ser-Thr"/>
    <property type="match status" value="1"/>
</dbReference>
<keyword evidence="3" id="KW-1133">Transmembrane helix</keyword>
<dbReference type="GO" id="GO:0005524">
    <property type="term" value="F:ATP binding"/>
    <property type="evidence" value="ECO:0007669"/>
    <property type="project" value="UniProtKB-KW"/>
</dbReference>
<feature type="transmembrane region" description="Helical" evidence="3">
    <location>
        <begin position="195"/>
        <end position="219"/>
    </location>
</feature>
<evidence type="ECO:0000256" key="3">
    <source>
        <dbReference type="SAM" id="Phobius"/>
    </source>
</evidence>
<dbReference type="InterPro" id="IPR011009">
    <property type="entry name" value="Kinase-like_dom_sf"/>
</dbReference>
<dbReference type="AlphaFoldDB" id="A0AAW2ZKB7"/>
<comment type="caution">
    <text evidence="5">The sequence shown here is derived from an EMBL/GenBank/DDBJ whole genome shotgun (WGS) entry which is preliminary data.</text>
</comment>
<sequence>MRSNRNDHCDKIFTFAACTLLMVIAIMSNIALGTYGIVSHTRFEFNETLVKEKEGNTTNITFLVSELKLWNILLVVFDYSSAIVGIICMLLFLTVRDTTAHKIATIIMFNLLLYTVSLGLPSGLFVYFPLHELEKHARFDNLDFNKQPAAPMYLLCIFSKAVMYVLFLLIFSVVMGKYIKRCPPSVRQVLQAKKYFNIIGLFMISIFYVLSGSIDYFLASRGLIAIYDEKEGYFYRIEISFLFTRGLLSFICAVTHFLLAIFSLVWFRSGLPTYNLLRKVSAGLCVTSTVASCVLSFVQVAYSIVHSNESEKQSYMKWAVVCVFEFPRLTVFVEIIISWVVIQMVMNVSLSYSYSDFVARNPEMDLNEPLLKDDIKRSSFVYDIQNWIVEAHELTFDSKISEGTFGVVFAGKYLGSKVAIKMMKRQESEMEFEHEVRMLIMLRHPNIVLFMGACIAKDYKYIVTEIMSTNLHDVVHRRSEKHDKSGRHAALTLDKKIQILKDVASALAFMNGRENPICHRDLKPSNILLNSSLTVAKLCDLGSSRNVSNEMTSNTGTFTYMSPEMLFGQRYTEKSDVYSFAIVMFEVFFERRPFASEESGSNDFLVSMNVTKGERPKMPQDIENVTEKETLYLKLMNKSWSHDPNYRPSFSEISSTLEQLADVN</sequence>
<dbReference type="PANTHER" id="PTHR44329:SF298">
    <property type="entry name" value="MIXED LINEAGE KINASE DOMAIN-LIKE PROTEIN"/>
    <property type="match status" value="1"/>
</dbReference>
<feature type="transmembrane region" description="Helical" evidence="3">
    <location>
        <begin position="150"/>
        <end position="174"/>
    </location>
</feature>
<dbReference type="PROSITE" id="PS50011">
    <property type="entry name" value="PROTEIN_KINASE_DOM"/>
    <property type="match status" value="1"/>
</dbReference>
<feature type="transmembrane region" description="Helical" evidence="3">
    <location>
        <begin position="239"/>
        <end position="267"/>
    </location>
</feature>
<dbReference type="InterPro" id="IPR001245">
    <property type="entry name" value="Ser-Thr/Tyr_kinase_cat_dom"/>
</dbReference>
<dbReference type="Gene3D" id="1.10.510.10">
    <property type="entry name" value="Transferase(Phosphotransferase) domain 1"/>
    <property type="match status" value="1"/>
</dbReference>
<feature type="transmembrane region" description="Helical" evidence="3">
    <location>
        <begin position="72"/>
        <end position="95"/>
    </location>
</feature>
<keyword evidence="1" id="KW-0547">Nucleotide-binding</keyword>
<reference evidence="5 6" key="1">
    <citation type="submission" date="2024-03" db="EMBL/GenBank/DDBJ databases">
        <title>The Acrasis kona genome and developmental transcriptomes reveal deep origins of eukaryotic multicellular pathways.</title>
        <authorList>
            <person name="Sheikh S."/>
            <person name="Fu C.-J."/>
            <person name="Brown M.W."/>
            <person name="Baldauf S.L."/>
        </authorList>
    </citation>
    <scope>NUCLEOTIDE SEQUENCE [LARGE SCALE GENOMIC DNA]</scope>
    <source>
        <strain evidence="5 6">ATCC MYA-3509</strain>
    </source>
</reference>
<keyword evidence="6" id="KW-1185">Reference proteome</keyword>
<dbReference type="SUPFAM" id="SSF56112">
    <property type="entry name" value="Protein kinase-like (PK-like)"/>
    <property type="match status" value="1"/>
</dbReference>
<dbReference type="InterPro" id="IPR000719">
    <property type="entry name" value="Prot_kinase_dom"/>
</dbReference>
<protein>
    <recommendedName>
        <fullName evidence="4">Protein kinase domain-containing protein</fullName>
    </recommendedName>
</protein>
<evidence type="ECO:0000313" key="6">
    <source>
        <dbReference type="Proteomes" id="UP001431209"/>
    </source>
</evidence>
<dbReference type="PROSITE" id="PS00108">
    <property type="entry name" value="PROTEIN_KINASE_ST"/>
    <property type="match status" value="1"/>
</dbReference>
<evidence type="ECO:0000259" key="4">
    <source>
        <dbReference type="PROSITE" id="PS50011"/>
    </source>
</evidence>
<keyword evidence="3" id="KW-0812">Transmembrane</keyword>
<evidence type="ECO:0000256" key="2">
    <source>
        <dbReference type="ARBA" id="ARBA00022840"/>
    </source>
</evidence>
<gene>
    <name evidence="5" type="ORF">AKO1_010578</name>
</gene>
<dbReference type="EMBL" id="JAOPGA020001573">
    <property type="protein sequence ID" value="KAL0489601.1"/>
    <property type="molecule type" value="Genomic_DNA"/>
</dbReference>
<evidence type="ECO:0000313" key="5">
    <source>
        <dbReference type="EMBL" id="KAL0489601.1"/>
    </source>
</evidence>
<keyword evidence="3" id="KW-0472">Membrane</keyword>
<feature type="transmembrane region" description="Helical" evidence="3">
    <location>
        <begin position="107"/>
        <end position="130"/>
    </location>
</feature>